<dbReference type="EMBL" id="MCFK01009618">
    <property type="protein sequence ID" value="RKF54620.1"/>
    <property type="molecule type" value="Genomic_DNA"/>
</dbReference>
<gene>
    <name evidence="2" type="ORF">OnM2_096045</name>
</gene>
<dbReference type="Proteomes" id="UP000286134">
    <property type="component" value="Unassembled WGS sequence"/>
</dbReference>
<evidence type="ECO:0000313" key="2">
    <source>
        <dbReference type="EMBL" id="RKF54620.1"/>
    </source>
</evidence>
<proteinExistence type="predicted"/>
<feature type="compositionally biased region" description="Basic and acidic residues" evidence="1">
    <location>
        <begin position="91"/>
        <end position="105"/>
    </location>
</feature>
<feature type="region of interest" description="Disordered" evidence="1">
    <location>
        <begin position="85"/>
        <end position="105"/>
    </location>
</feature>
<name>A0A420HB07_9PEZI</name>
<reference evidence="2 3" key="1">
    <citation type="journal article" date="2018" name="BMC Genomics">
        <title>Comparative genome analyses reveal sequence features reflecting distinct modes of host-adaptation between dicot and monocot powdery mildew.</title>
        <authorList>
            <person name="Wu Y."/>
            <person name="Ma X."/>
            <person name="Pan Z."/>
            <person name="Kale S.D."/>
            <person name="Song Y."/>
            <person name="King H."/>
            <person name="Zhang Q."/>
            <person name="Presley C."/>
            <person name="Deng X."/>
            <person name="Wei C.I."/>
            <person name="Xiao S."/>
        </authorList>
    </citation>
    <scope>NUCLEOTIDE SEQUENCE [LARGE SCALE GENOMIC DNA]</scope>
    <source>
        <strain evidence="2">UMSG2</strain>
    </source>
</reference>
<dbReference type="AlphaFoldDB" id="A0A420HB07"/>
<comment type="caution">
    <text evidence="2">The sequence shown here is derived from an EMBL/GenBank/DDBJ whole genome shotgun (WGS) entry which is preliminary data.</text>
</comment>
<evidence type="ECO:0000256" key="1">
    <source>
        <dbReference type="SAM" id="MobiDB-lite"/>
    </source>
</evidence>
<dbReference type="OrthoDB" id="3599004at2759"/>
<organism evidence="2 3">
    <name type="scientific">Erysiphe neolycopersici</name>
    <dbReference type="NCBI Taxonomy" id="212602"/>
    <lineage>
        <taxon>Eukaryota</taxon>
        <taxon>Fungi</taxon>
        <taxon>Dikarya</taxon>
        <taxon>Ascomycota</taxon>
        <taxon>Pezizomycotina</taxon>
        <taxon>Leotiomycetes</taxon>
        <taxon>Erysiphales</taxon>
        <taxon>Erysiphaceae</taxon>
        <taxon>Erysiphe</taxon>
    </lineage>
</organism>
<keyword evidence="3" id="KW-1185">Reference proteome</keyword>
<protein>
    <submittedName>
        <fullName evidence="2">Uncharacterized protein</fullName>
    </submittedName>
</protein>
<accession>A0A420HB07</accession>
<sequence length="105" mass="11913">MVEKAIDVLQRVLKKITREPKQWPGNVDKATFEVNKREIPHLMHSPSQTLFGFNTVGSLEVNFQTKKRKSLLSALRIDVSSVILEDEEHSDNEPNKDAGRSSRAV</sequence>
<evidence type="ECO:0000313" key="3">
    <source>
        <dbReference type="Proteomes" id="UP000286134"/>
    </source>
</evidence>